<dbReference type="RefSeq" id="WP_050061243.1">
    <property type="nucleotide sequence ID" value="NZ_JACHEK010000011.1"/>
</dbReference>
<evidence type="ECO:0000313" key="1">
    <source>
        <dbReference type="EMBL" id="MBB6146900.1"/>
    </source>
</evidence>
<dbReference type="Proteomes" id="UP000538666">
    <property type="component" value="Unassembled WGS sequence"/>
</dbReference>
<accession>A0A841K0G9</accession>
<protein>
    <submittedName>
        <fullName evidence="1">Uncharacterized protein</fullName>
    </submittedName>
</protein>
<dbReference type="EMBL" id="JACHEK010000011">
    <property type="protein sequence ID" value="MBB6146900.1"/>
    <property type="molecule type" value="Genomic_DNA"/>
</dbReference>
<name>A0A841K0G9_9BACT</name>
<dbReference type="OrthoDB" id="120823at2"/>
<reference evidence="1 2" key="1">
    <citation type="submission" date="2020-08" db="EMBL/GenBank/DDBJ databases">
        <title>Genomic Encyclopedia of Type Strains, Phase IV (KMG-IV): sequencing the most valuable type-strain genomes for metagenomic binning, comparative biology and taxonomic classification.</title>
        <authorList>
            <person name="Goeker M."/>
        </authorList>
    </citation>
    <scope>NUCLEOTIDE SEQUENCE [LARGE SCALE GENOMIC DNA]</scope>
    <source>
        <strain evidence="1 2">DSM 103733</strain>
    </source>
</reference>
<evidence type="ECO:0000313" key="2">
    <source>
        <dbReference type="Proteomes" id="UP000538666"/>
    </source>
</evidence>
<gene>
    <name evidence="1" type="ORF">HNQ77_004881</name>
</gene>
<sequence>MTDATGSASIPLEQAEKIRVFSHDLSNALEIIIQTSYLIGLLPLDENGRQWRQMLDQGVQQAAKINRDLRDYVHKNS</sequence>
<organism evidence="1 2">
    <name type="scientific">Silvibacterium bohemicum</name>
    <dbReference type="NCBI Taxonomy" id="1577686"/>
    <lineage>
        <taxon>Bacteria</taxon>
        <taxon>Pseudomonadati</taxon>
        <taxon>Acidobacteriota</taxon>
        <taxon>Terriglobia</taxon>
        <taxon>Terriglobales</taxon>
        <taxon>Acidobacteriaceae</taxon>
        <taxon>Silvibacterium</taxon>
    </lineage>
</organism>
<proteinExistence type="predicted"/>
<comment type="caution">
    <text evidence="1">The sequence shown here is derived from an EMBL/GenBank/DDBJ whole genome shotgun (WGS) entry which is preliminary data.</text>
</comment>
<keyword evidence="2" id="KW-1185">Reference proteome</keyword>
<dbReference type="AlphaFoldDB" id="A0A841K0G9"/>